<keyword evidence="3" id="KW-0560">Oxidoreductase</keyword>
<dbReference type="GO" id="GO:0051213">
    <property type="term" value="F:dioxygenase activity"/>
    <property type="evidence" value="ECO:0007669"/>
    <property type="project" value="UniProtKB-KW"/>
</dbReference>
<dbReference type="InterPro" id="IPR005123">
    <property type="entry name" value="Oxoglu/Fe-dep_dioxygenase_dom"/>
</dbReference>
<dbReference type="InterPro" id="IPR044861">
    <property type="entry name" value="IPNS-like_FE2OG_OXY"/>
</dbReference>
<dbReference type="HOGENOM" id="CLU_010119_16_3_1"/>
<dbReference type="PRINTS" id="PR00682">
    <property type="entry name" value="IPNSYNTHASE"/>
</dbReference>
<protein>
    <submittedName>
        <fullName evidence="5">2-oxoacid-dependent dioxygenase</fullName>
    </submittedName>
</protein>
<evidence type="ECO:0000313" key="5">
    <source>
        <dbReference type="EMBL" id="EFJ32967.1"/>
    </source>
</evidence>
<dbReference type="GO" id="GO:0046872">
    <property type="term" value="F:metal ion binding"/>
    <property type="evidence" value="ECO:0007669"/>
    <property type="project" value="UniProtKB-KW"/>
</dbReference>
<comment type="similarity">
    <text evidence="3">Belongs to the iron/ascorbate-dependent oxidoreductase family.</text>
</comment>
<evidence type="ECO:0000256" key="1">
    <source>
        <dbReference type="ARBA" id="ARBA00022723"/>
    </source>
</evidence>
<dbReference type="OMA" id="FNVFPAN"/>
<dbReference type="InterPro" id="IPR026992">
    <property type="entry name" value="DIOX_N"/>
</dbReference>
<dbReference type="STRING" id="88036.D8R3M3"/>
<dbReference type="Pfam" id="PF03171">
    <property type="entry name" value="2OG-FeII_Oxy"/>
    <property type="match status" value="1"/>
</dbReference>
<dbReference type="Gramene" id="EFJ32967">
    <property type="protein sequence ID" value="EFJ32967"/>
    <property type="gene ID" value="SELMODRAFT_453219"/>
</dbReference>
<dbReference type="AlphaFoldDB" id="D8R3M3"/>
<keyword evidence="2 3" id="KW-0408">Iron</keyword>
<name>D8R3M3_SELML</name>
<feature type="domain" description="Fe2OG dioxygenase" evidence="4">
    <location>
        <begin position="176"/>
        <end position="274"/>
    </location>
</feature>
<dbReference type="InterPro" id="IPR027443">
    <property type="entry name" value="IPNS-like_sf"/>
</dbReference>
<dbReference type="Pfam" id="PF14226">
    <property type="entry name" value="DIOX_N"/>
    <property type="match status" value="1"/>
</dbReference>
<keyword evidence="5" id="KW-0223">Dioxygenase</keyword>
<proteinExistence type="inferred from homology"/>
<organism evidence="6">
    <name type="scientific">Selaginella moellendorffii</name>
    <name type="common">Spikemoss</name>
    <dbReference type="NCBI Taxonomy" id="88036"/>
    <lineage>
        <taxon>Eukaryota</taxon>
        <taxon>Viridiplantae</taxon>
        <taxon>Streptophyta</taxon>
        <taxon>Embryophyta</taxon>
        <taxon>Tracheophyta</taxon>
        <taxon>Lycopodiopsida</taxon>
        <taxon>Selaginellales</taxon>
        <taxon>Selaginellaceae</taxon>
        <taxon>Selaginella</taxon>
    </lineage>
</organism>
<dbReference type="PROSITE" id="PS51471">
    <property type="entry name" value="FE2OG_OXY"/>
    <property type="match status" value="1"/>
</dbReference>
<dbReference type="Proteomes" id="UP000001514">
    <property type="component" value="Unassembled WGS sequence"/>
</dbReference>
<dbReference type="SUPFAM" id="SSF51197">
    <property type="entry name" value="Clavaminate synthase-like"/>
    <property type="match status" value="1"/>
</dbReference>
<dbReference type="KEGG" id="smo:SELMODRAFT_453219"/>
<evidence type="ECO:0000256" key="3">
    <source>
        <dbReference type="RuleBase" id="RU003682"/>
    </source>
</evidence>
<evidence type="ECO:0000313" key="6">
    <source>
        <dbReference type="Proteomes" id="UP000001514"/>
    </source>
</evidence>
<sequence length="329" mass="37193">MVCDAGIPLIDLAPFFQAEAPEVLELRRQKIGEIGNACEEWGFFQVQNHGLDSKLITDSLKVSSEFFDLPLEEKRKLSLPAGVSPVPIGFCCDSGLDDKVENKEHMFFFAEDGKKAAKNGGSYAQYNVWPDTPASYKHLLSLFFSIHLFCFGCFMSLISQSLGLSKDFLYEHYEDKLNALIMLHYPPSHSTDEIGLSKHQDGNILSVVAQSEVEGLQILKDDKWITIQPRPNCLVVNVGDIVQVWSNDRYKSVLHRVINNRAGTRYSFSFSCVPGVTTQVCPLPQFTAGVNEPPKYREFRYGEYMMFRFENKKVGGPNSEEITIKYYAI</sequence>
<dbReference type="EMBL" id="GL377571">
    <property type="protein sequence ID" value="EFJ32967.1"/>
    <property type="molecule type" value="Genomic_DNA"/>
</dbReference>
<evidence type="ECO:0000256" key="2">
    <source>
        <dbReference type="ARBA" id="ARBA00023004"/>
    </source>
</evidence>
<dbReference type="Gene3D" id="2.60.120.330">
    <property type="entry name" value="B-lactam Antibiotic, Isopenicillin N Synthase, Chain"/>
    <property type="match status" value="1"/>
</dbReference>
<evidence type="ECO:0000259" key="4">
    <source>
        <dbReference type="PROSITE" id="PS51471"/>
    </source>
</evidence>
<gene>
    <name evidence="5" type="ORF">SELMODRAFT_453219</name>
</gene>
<keyword evidence="6" id="KW-1185">Reference proteome</keyword>
<dbReference type="eggNOG" id="KOG0143">
    <property type="taxonomic scope" value="Eukaryota"/>
</dbReference>
<dbReference type="InParanoid" id="D8R3M3"/>
<keyword evidence="1 3" id="KW-0479">Metal-binding</keyword>
<accession>D8R3M3</accession>
<dbReference type="InterPro" id="IPR050231">
    <property type="entry name" value="Iron_ascorbate_oxido_reductase"/>
</dbReference>
<reference evidence="5 6" key="1">
    <citation type="journal article" date="2011" name="Science">
        <title>The Selaginella genome identifies genetic changes associated with the evolution of vascular plants.</title>
        <authorList>
            <person name="Banks J.A."/>
            <person name="Nishiyama T."/>
            <person name="Hasebe M."/>
            <person name="Bowman J.L."/>
            <person name="Gribskov M."/>
            <person name="dePamphilis C."/>
            <person name="Albert V.A."/>
            <person name="Aono N."/>
            <person name="Aoyama T."/>
            <person name="Ambrose B.A."/>
            <person name="Ashton N.W."/>
            <person name="Axtell M.J."/>
            <person name="Barker E."/>
            <person name="Barker M.S."/>
            <person name="Bennetzen J.L."/>
            <person name="Bonawitz N.D."/>
            <person name="Chapple C."/>
            <person name="Cheng C."/>
            <person name="Correa L.G."/>
            <person name="Dacre M."/>
            <person name="DeBarry J."/>
            <person name="Dreyer I."/>
            <person name="Elias M."/>
            <person name="Engstrom E.M."/>
            <person name="Estelle M."/>
            <person name="Feng L."/>
            <person name="Finet C."/>
            <person name="Floyd S.K."/>
            <person name="Frommer W.B."/>
            <person name="Fujita T."/>
            <person name="Gramzow L."/>
            <person name="Gutensohn M."/>
            <person name="Harholt J."/>
            <person name="Hattori M."/>
            <person name="Heyl A."/>
            <person name="Hirai T."/>
            <person name="Hiwatashi Y."/>
            <person name="Ishikawa M."/>
            <person name="Iwata M."/>
            <person name="Karol K.G."/>
            <person name="Koehler B."/>
            <person name="Kolukisaoglu U."/>
            <person name="Kubo M."/>
            <person name="Kurata T."/>
            <person name="Lalonde S."/>
            <person name="Li K."/>
            <person name="Li Y."/>
            <person name="Litt A."/>
            <person name="Lyons E."/>
            <person name="Manning G."/>
            <person name="Maruyama T."/>
            <person name="Michael T.P."/>
            <person name="Mikami K."/>
            <person name="Miyazaki S."/>
            <person name="Morinaga S."/>
            <person name="Murata T."/>
            <person name="Mueller-Roeber B."/>
            <person name="Nelson D.R."/>
            <person name="Obara M."/>
            <person name="Oguri Y."/>
            <person name="Olmstead R.G."/>
            <person name="Onodera N."/>
            <person name="Petersen B.L."/>
            <person name="Pils B."/>
            <person name="Prigge M."/>
            <person name="Rensing S.A."/>
            <person name="Riano-Pachon D.M."/>
            <person name="Roberts A.W."/>
            <person name="Sato Y."/>
            <person name="Scheller H.V."/>
            <person name="Schulz B."/>
            <person name="Schulz C."/>
            <person name="Shakirov E.V."/>
            <person name="Shibagaki N."/>
            <person name="Shinohara N."/>
            <person name="Shippen D.E."/>
            <person name="Soerensen I."/>
            <person name="Sotooka R."/>
            <person name="Sugimoto N."/>
            <person name="Sugita M."/>
            <person name="Sumikawa N."/>
            <person name="Tanurdzic M."/>
            <person name="Theissen G."/>
            <person name="Ulvskov P."/>
            <person name="Wakazuki S."/>
            <person name="Weng J.K."/>
            <person name="Willats W.W."/>
            <person name="Wipf D."/>
            <person name="Wolf P.G."/>
            <person name="Yang L."/>
            <person name="Zimmer A.D."/>
            <person name="Zhu Q."/>
            <person name="Mitros T."/>
            <person name="Hellsten U."/>
            <person name="Loque D."/>
            <person name="Otillar R."/>
            <person name="Salamov A."/>
            <person name="Schmutz J."/>
            <person name="Shapiro H."/>
            <person name="Lindquist E."/>
            <person name="Lucas S."/>
            <person name="Rokhsar D."/>
            <person name="Grigoriev I.V."/>
        </authorList>
    </citation>
    <scope>NUCLEOTIDE SEQUENCE [LARGE SCALE GENOMIC DNA]</scope>
</reference>
<dbReference type="PANTHER" id="PTHR47990">
    <property type="entry name" value="2-OXOGLUTARATE (2OG) AND FE(II)-DEPENDENT OXYGENASE SUPERFAMILY PROTEIN-RELATED"/>
    <property type="match status" value="1"/>
</dbReference>